<name>A0ABD5F2Q2_9ACTN</name>
<gene>
    <name evidence="2" type="ORF">RM877_40180</name>
</gene>
<organism evidence="2 3">
    <name type="scientific">Streptomyces doudnae</name>
    <dbReference type="NCBI Taxonomy" id="3075536"/>
    <lineage>
        <taxon>Bacteria</taxon>
        <taxon>Bacillati</taxon>
        <taxon>Actinomycetota</taxon>
        <taxon>Actinomycetes</taxon>
        <taxon>Kitasatosporales</taxon>
        <taxon>Streptomycetaceae</taxon>
        <taxon>Streptomyces</taxon>
    </lineage>
</organism>
<accession>A0ABD5F2Q2</accession>
<dbReference type="Pfam" id="PF14864">
    <property type="entry name" value="Alkyl_sulf_C"/>
    <property type="match status" value="1"/>
</dbReference>
<reference evidence="3" key="1">
    <citation type="submission" date="2023-07" db="EMBL/GenBank/DDBJ databases">
        <title>30 novel species of actinomycetes from the DSMZ collection.</title>
        <authorList>
            <person name="Nouioui I."/>
        </authorList>
    </citation>
    <scope>NUCLEOTIDE SEQUENCE [LARGE SCALE GENOMIC DNA]</scope>
    <source>
        <strain evidence="3">DSM 41981</strain>
    </source>
</reference>
<evidence type="ECO:0000313" key="3">
    <source>
        <dbReference type="Proteomes" id="UP001183535"/>
    </source>
</evidence>
<dbReference type="Proteomes" id="UP001183535">
    <property type="component" value="Unassembled WGS sequence"/>
</dbReference>
<protein>
    <submittedName>
        <fullName evidence="2">Alkyl sulfatase C-terminal domain-containing protein</fullName>
    </submittedName>
</protein>
<keyword evidence="3" id="KW-1185">Reference proteome</keyword>
<evidence type="ECO:0000259" key="1">
    <source>
        <dbReference type="Pfam" id="PF14864"/>
    </source>
</evidence>
<dbReference type="InterPro" id="IPR029229">
    <property type="entry name" value="Alkyl_sulf_C"/>
</dbReference>
<dbReference type="InterPro" id="IPR036527">
    <property type="entry name" value="SCP2_sterol-bd_dom_sf"/>
</dbReference>
<dbReference type="AlphaFoldDB" id="A0ABD5F2Q2"/>
<comment type="caution">
    <text evidence="2">The sequence shown here is derived from an EMBL/GenBank/DDBJ whole genome shotgun (WGS) entry which is preliminary data.</text>
</comment>
<dbReference type="EMBL" id="JAVRES010000313">
    <property type="protein sequence ID" value="MDT0440865.1"/>
    <property type="molecule type" value="Genomic_DNA"/>
</dbReference>
<dbReference type="InterPro" id="IPR052195">
    <property type="entry name" value="Bact_Alkyl/Aryl-Sulfatase"/>
</dbReference>
<dbReference type="SUPFAM" id="SSF55718">
    <property type="entry name" value="SCP-like"/>
    <property type="match status" value="1"/>
</dbReference>
<evidence type="ECO:0000313" key="2">
    <source>
        <dbReference type="EMBL" id="MDT0440865.1"/>
    </source>
</evidence>
<sequence length="139" mass="14765">FFLSGATELRRGNFGTPTSSASPSLIGQLTPDQIFDTFAINVNGPRAWDLDLAIDVTFLDVAVNYRVTVRNGVLVYREADADEASAQATVKLVNKLRLLAFAAGDATSPGLEVTGDAEALPSLLAALDRPDPNFDIVTP</sequence>
<dbReference type="PANTHER" id="PTHR43223:SF1">
    <property type="entry name" value="ALKYL_ARYL-SULFATASE BDS1"/>
    <property type="match status" value="1"/>
</dbReference>
<feature type="domain" description="Alkyl sulfatase C-terminal" evidence="1">
    <location>
        <begin position="20"/>
        <end position="139"/>
    </location>
</feature>
<dbReference type="PANTHER" id="PTHR43223">
    <property type="entry name" value="ALKYL/ARYL-SULFATASE"/>
    <property type="match status" value="1"/>
</dbReference>
<feature type="non-terminal residue" evidence="2">
    <location>
        <position position="1"/>
    </location>
</feature>
<dbReference type="RefSeq" id="WP_311639083.1">
    <property type="nucleotide sequence ID" value="NZ_JAVRES010000313.1"/>
</dbReference>
<proteinExistence type="predicted"/>
<dbReference type="Gene3D" id="3.30.1050.10">
    <property type="entry name" value="SCP2 sterol-binding domain"/>
    <property type="match status" value="1"/>
</dbReference>